<protein>
    <recommendedName>
        <fullName evidence="4">Glucans biosynthesis glucosyltransferase H</fullName>
    </recommendedName>
</protein>
<keyword evidence="10 12" id="KW-1133">Transmembrane helix</keyword>
<dbReference type="NCBIfam" id="NF003962">
    <property type="entry name" value="PRK05454.2-5"/>
    <property type="match status" value="1"/>
</dbReference>
<dbReference type="Pfam" id="PF13632">
    <property type="entry name" value="Glyco_trans_2_3"/>
    <property type="match status" value="1"/>
</dbReference>
<proteinExistence type="inferred from homology"/>
<evidence type="ECO:0000256" key="7">
    <source>
        <dbReference type="ARBA" id="ARBA00022676"/>
    </source>
</evidence>
<dbReference type="EMBL" id="CP058933">
    <property type="protein sequence ID" value="QLI68381.1"/>
    <property type="molecule type" value="Genomic_DNA"/>
</dbReference>
<evidence type="ECO:0000256" key="6">
    <source>
        <dbReference type="ARBA" id="ARBA00022519"/>
    </source>
</evidence>
<keyword evidence="13" id="KW-0732">Signal</keyword>
<evidence type="ECO:0000313" key="16">
    <source>
        <dbReference type="Proteomes" id="UP000510686"/>
    </source>
</evidence>
<evidence type="ECO:0000256" key="9">
    <source>
        <dbReference type="ARBA" id="ARBA00022692"/>
    </source>
</evidence>
<dbReference type="InterPro" id="IPR029044">
    <property type="entry name" value="Nucleotide-diphossugar_trans"/>
</dbReference>
<dbReference type="GO" id="GO:0016758">
    <property type="term" value="F:hexosyltransferase activity"/>
    <property type="evidence" value="ECO:0007669"/>
    <property type="project" value="TreeGrafter"/>
</dbReference>
<feature type="transmembrane region" description="Helical" evidence="12">
    <location>
        <begin position="459"/>
        <end position="478"/>
    </location>
</feature>
<evidence type="ECO:0000256" key="4">
    <source>
        <dbReference type="ARBA" id="ARBA00020585"/>
    </source>
</evidence>
<keyword evidence="8 15" id="KW-0808">Transferase</keyword>
<dbReference type="PANTHER" id="PTHR43867:SF5">
    <property type="entry name" value="GLUCANS BIOSYNTHESIS GLUCOSYLTRANSFERASE H"/>
    <property type="match status" value="1"/>
</dbReference>
<keyword evidence="6" id="KW-0997">Cell inner membrane</keyword>
<comment type="similarity">
    <text evidence="3">Belongs to the glycosyltransferase 2 family. OpgH subfamily.</text>
</comment>
<evidence type="ECO:0000256" key="8">
    <source>
        <dbReference type="ARBA" id="ARBA00022679"/>
    </source>
</evidence>
<dbReference type="AlphaFoldDB" id="A0A7D5YT76"/>
<feature type="transmembrane region" description="Helical" evidence="12">
    <location>
        <begin position="375"/>
        <end position="399"/>
    </location>
</feature>
<evidence type="ECO:0000256" key="12">
    <source>
        <dbReference type="SAM" id="Phobius"/>
    </source>
</evidence>
<keyword evidence="16" id="KW-1185">Reference proteome</keyword>
<feature type="transmembrane region" description="Helical" evidence="12">
    <location>
        <begin position="341"/>
        <end position="363"/>
    </location>
</feature>
<evidence type="ECO:0000256" key="3">
    <source>
        <dbReference type="ARBA" id="ARBA00009337"/>
    </source>
</evidence>
<dbReference type="PANTHER" id="PTHR43867">
    <property type="entry name" value="CELLULOSE SYNTHASE CATALYTIC SUBUNIT A [UDP-FORMING]"/>
    <property type="match status" value="1"/>
</dbReference>
<evidence type="ECO:0000313" key="15">
    <source>
        <dbReference type="EMBL" id="QLI68381.1"/>
    </source>
</evidence>
<keyword evidence="7" id="KW-0328">Glycosyltransferase</keyword>
<accession>A0A7D5YT76</accession>
<feature type="signal peptide" evidence="13">
    <location>
        <begin position="1"/>
        <end position="19"/>
    </location>
</feature>
<dbReference type="InterPro" id="IPR001173">
    <property type="entry name" value="Glyco_trans_2-like"/>
</dbReference>
<evidence type="ECO:0000259" key="14">
    <source>
        <dbReference type="Pfam" id="PF13632"/>
    </source>
</evidence>
<reference evidence="15 16" key="1">
    <citation type="submission" date="2020-07" db="EMBL/GenBank/DDBJ databases">
        <title>Telomere length de novo assembly of all 7 chromosomes of the fungus, Metarhizium brunneum, using a novel assembly pipeline.</title>
        <authorList>
            <person name="Saud z."/>
            <person name="Kortsinoglou A."/>
            <person name="Kouvelis V.N."/>
            <person name="Butt T.M."/>
        </authorList>
    </citation>
    <scope>NUCLEOTIDE SEQUENCE [LARGE SCALE GENOMIC DNA]</scope>
    <source>
        <strain evidence="15 16">4556</strain>
    </source>
</reference>
<evidence type="ECO:0000256" key="5">
    <source>
        <dbReference type="ARBA" id="ARBA00022475"/>
    </source>
</evidence>
<comment type="subcellular location">
    <subcellularLocation>
        <location evidence="1">Cell inner membrane</location>
        <topology evidence="1">Multi-pass membrane protein</topology>
    </subcellularLocation>
</comment>
<feature type="domain" description="Glycosyltransferase 2-like" evidence="14">
    <location>
        <begin position="165"/>
        <end position="386"/>
    </location>
</feature>
<dbReference type="SUPFAM" id="SSF53448">
    <property type="entry name" value="Nucleotide-diphospho-sugar transferases"/>
    <property type="match status" value="1"/>
</dbReference>
<dbReference type="GeneID" id="26242043"/>
<evidence type="ECO:0000256" key="13">
    <source>
        <dbReference type="SAM" id="SignalP"/>
    </source>
</evidence>
<sequence length="560" mass="62786">MFRPGGITLLEAFILFCASISTPPHVIYFWNCIIGLCVDAFGNPEKSIYPYFDAKGPLPEITSQTALVICLCNEDPAPILSRLHAMRQSLLQTGRLEYFRFIILSDTSRPDVMEMEDKGFADLAKSLGVGMSRAPLYRRRIKNTGYKAGNIKDYVDNHSEGDDLFVTLDSDSAMGGDVLVRLVSSMEKHAQIGLLQTQFAGMPAVSTFTRLWQFGLRHSVPVQNVGSNWWVSDCAFYWGHNAIIRTRAFHKHCMLPVLAGKPPLGGHILSHDVMEGIFMRRAGYEVRMIPLETESYETNPPTLLDFLRREHRWCQGTMQYWFLLKEPGLKSVSRFQVCQILASYLGPAFGLLWSLAGIANGMLGGYAATQFEYRFVAHLIMIGIWLLPKIACICASFDRYGSGFRYAVSLLLEIILMQLIWHVVSVAITVFFFGLVSGKSIRWDGQNRDRLGLGWRESFRVLWPQTLVGFGIAGLLALEDNVTWLWALPFVTGLCLATPFAVITASPRLSQIITRLRLFLAPEEAKLPPLLSVLVAPEIIYAFKAAATRRLGSKAILEKN</sequence>
<dbReference type="Gene3D" id="3.90.550.10">
    <property type="entry name" value="Spore Coat Polysaccharide Biosynthesis Protein SpsA, Chain A"/>
    <property type="match status" value="1"/>
</dbReference>
<gene>
    <name evidence="15" type="primary">opgH</name>
    <name evidence="15" type="ORF">G6M90_00g045750</name>
</gene>
<dbReference type="RefSeq" id="XP_014544702.1">
    <property type="nucleotide sequence ID" value="XM_014689216.1"/>
</dbReference>
<comment type="pathway">
    <text evidence="2">Glycan metabolism; osmoregulated periplasmic glucan (OPG) biosynthesis.</text>
</comment>
<keyword evidence="5" id="KW-1003">Cell membrane</keyword>
<evidence type="ECO:0000256" key="11">
    <source>
        <dbReference type="ARBA" id="ARBA00023136"/>
    </source>
</evidence>
<evidence type="ECO:0000256" key="2">
    <source>
        <dbReference type="ARBA" id="ARBA00005001"/>
    </source>
</evidence>
<feature type="transmembrane region" description="Helical" evidence="12">
    <location>
        <begin position="484"/>
        <end position="505"/>
    </location>
</feature>
<name>A0A7D5YT76_9HYPO</name>
<evidence type="ECO:0000256" key="1">
    <source>
        <dbReference type="ARBA" id="ARBA00004429"/>
    </source>
</evidence>
<dbReference type="GO" id="GO:0005886">
    <property type="term" value="C:plasma membrane"/>
    <property type="evidence" value="ECO:0007669"/>
    <property type="project" value="UniProtKB-SubCell"/>
</dbReference>
<feature type="chain" id="PRO_5028829859" description="Glucans biosynthesis glucosyltransferase H" evidence="13">
    <location>
        <begin position="20"/>
        <end position="560"/>
    </location>
</feature>
<dbReference type="Proteomes" id="UP000510686">
    <property type="component" value="Chromosome 2"/>
</dbReference>
<keyword evidence="9 12" id="KW-0812">Transmembrane</keyword>
<dbReference type="InterPro" id="IPR050321">
    <property type="entry name" value="Glycosyltr_2/OpgH_subfam"/>
</dbReference>
<evidence type="ECO:0000256" key="10">
    <source>
        <dbReference type="ARBA" id="ARBA00022989"/>
    </source>
</evidence>
<organism evidence="15 16">
    <name type="scientific">Metarhizium brunneum</name>
    <dbReference type="NCBI Taxonomy" id="500148"/>
    <lineage>
        <taxon>Eukaryota</taxon>
        <taxon>Fungi</taxon>
        <taxon>Dikarya</taxon>
        <taxon>Ascomycota</taxon>
        <taxon>Pezizomycotina</taxon>
        <taxon>Sordariomycetes</taxon>
        <taxon>Hypocreomycetidae</taxon>
        <taxon>Hypocreales</taxon>
        <taxon>Clavicipitaceae</taxon>
        <taxon>Metarhizium</taxon>
    </lineage>
</organism>
<keyword evidence="11 12" id="KW-0472">Membrane</keyword>
<dbReference type="OrthoDB" id="3717264at2759"/>
<feature type="transmembrane region" description="Helical" evidence="12">
    <location>
        <begin position="419"/>
        <end position="438"/>
    </location>
</feature>
<dbReference type="KEGG" id="mbrn:26242043"/>